<accession>A0ACA8DXA6</accession>
<dbReference type="Proteomes" id="UP000217277">
    <property type="component" value="Chromosome I"/>
</dbReference>
<organism evidence="1 2">
    <name type="scientific">Pseudoalteromonas agarivorans DSM 14585</name>
    <dbReference type="NCBI Taxonomy" id="1312369"/>
    <lineage>
        <taxon>Bacteria</taxon>
        <taxon>Pseudomonadati</taxon>
        <taxon>Pseudomonadota</taxon>
        <taxon>Gammaproteobacteria</taxon>
        <taxon>Alteromonadales</taxon>
        <taxon>Pseudoalteromonadaceae</taxon>
        <taxon>Pseudoalteromonas</taxon>
    </lineage>
</organism>
<proteinExistence type="predicted"/>
<dbReference type="EMBL" id="CP011011">
    <property type="protein sequence ID" value="ATC82654.1"/>
    <property type="molecule type" value="Genomic_DNA"/>
</dbReference>
<reference evidence="1" key="1">
    <citation type="submission" date="2015-03" db="EMBL/GenBank/DDBJ databases">
        <authorList>
            <person name="Xie B.-B."/>
            <person name="Rong J.-C."/>
            <person name="Qin Q.-L."/>
            <person name="Zhang Y.-Z."/>
        </authorList>
    </citation>
    <scope>NUCLEOTIDE SEQUENCE</scope>
    <source>
        <strain evidence="1">DSM 14585</strain>
    </source>
</reference>
<evidence type="ECO:0000313" key="2">
    <source>
        <dbReference type="Proteomes" id="UP000217277"/>
    </source>
</evidence>
<sequence length="380" mass="42505">MTGGTPKTTISEYYENGTVPWVVSGDIHKSEIFDCDKKITELAVENSNARYLPKDSVLIALNGQGKTRGTVALLRASNATCNQSIVSINPNNQSELLSDYLFYFLKSQYRQIRNITGDKDRAGLNMPLIRSIEIPLPPLDEQKRIAAILDKADTIRRKRQQAIQLADDFLRSVFLDMFGDPVTNPKGMKLNKFSSIAEFINGDRSSNYPSGPDLVTQGVLFLNTKNIVKNQLDFKNQTFISQEKFDSLSRGKLQRGDLVITLRGTLGSCAIFDTEFETGFINAQIMILRCKEKVLPEYLHALLTTKSFNSMLQRIGQGAAVPQLTATQLKALNLPIPTIELQKKFIDILSNYKRVINKFDGNNASYLFNSLSQKAFAGEL</sequence>
<evidence type="ECO:0000313" key="1">
    <source>
        <dbReference type="EMBL" id="ATC82654.1"/>
    </source>
</evidence>
<protein>
    <submittedName>
        <fullName evidence="1">Type I restriction enzyme, S subunit</fullName>
    </submittedName>
</protein>
<gene>
    <name evidence="1" type="primary">hsdS</name>
    <name evidence="1" type="ORF">PAGA_a2373</name>
</gene>
<keyword evidence="2" id="KW-1185">Reference proteome</keyword>
<name>A0ACA8DXA6_9GAMM</name>